<name>A0A1V6S958_9EURO</name>
<dbReference type="Proteomes" id="UP000191342">
    <property type="component" value="Unassembled WGS sequence"/>
</dbReference>
<organism evidence="1 2">
    <name type="scientific">Penicillium flavigenum</name>
    <dbReference type="NCBI Taxonomy" id="254877"/>
    <lineage>
        <taxon>Eukaryota</taxon>
        <taxon>Fungi</taxon>
        <taxon>Dikarya</taxon>
        <taxon>Ascomycota</taxon>
        <taxon>Pezizomycotina</taxon>
        <taxon>Eurotiomycetes</taxon>
        <taxon>Eurotiomycetidae</taxon>
        <taxon>Eurotiales</taxon>
        <taxon>Aspergillaceae</taxon>
        <taxon>Penicillium</taxon>
    </lineage>
</organism>
<dbReference type="AlphaFoldDB" id="A0A1V6S958"/>
<keyword evidence="2" id="KW-1185">Reference proteome</keyword>
<gene>
    <name evidence="1" type="ORF">PENFLA_c088G06200</name>
</gene>
<sequence length="17" mass="1961">MVASLEKGCRLLYAIFF</sequence>
<comment type="caution">
    <text evidence="1">The sequence shown here is derived from an EMBL/GenBank/DDBJ whole genome shotgun (WGS) entry which is preliminary data.</text>
</comment>
<proteinExistence type="predicted"/>
<dbReference type="EMBL" id="MLQL01000088">
    <property type="protein sequence ID" value="OQE10585.1"/>
    <property type="molecule type" value="Genomic_DNA"/>
</dbReference>
<evidence type="ECO:0000313" key="2">
    <source>
        <dbReference type="Proteomes" id="UP000191342"/>
    </source>
</evidence>
<protein>
    <submittedName>
        <fullName evidence="1">Uncharacterized protein</fullName>
    </submittedName>
</protein>
<reference evidence="2" key="1">
    <citation type="journal article" date="2017" name="Nat. Microbiol.">
        <title>Global analysis of biosynthetic gene clusters reveals vast potential of secondary metabolite production in Penicillium species.</title>
        <authorList>
            <person name="Nielsen J.C."/>
            <person name="Grijseels S."/>
            <person name="Prigent S."/>
            <person name="Ji B."/>
            <person name="Dainat J."/>
            <person name="Nielsen K.F."/>
            <person name="Frisvad J.C."/>
            <person name="Workman M."/>
            <person name="Nielsen J."/>
        </authorList>
    </citation>
    <scope>NUCLEOTIDE SEQUENCE [LARGE SCALE GENOMIC DNA]</scope>
    <source>
        <strain evidence="2">IBT 14082</strain>
    </source>
</reference>
<evidence type="ECO:0000313" key="1">
    <source>
        <dbReference type="EMBL" id="OQE10585.1"/>
    </source>
</evidence>
<accession>A0A1V6S958</accession>